<accession>A0AAD7ND99</accession>
<keyword evidence="3" id="KW-1185">Reference proteome</keyword>
<keyword evidence="1" id="KW-0732">Signal</keyword>
<comment type="caution">
    <text evidence="2">The sequence shown here is derived from an EMBL/GenBank/DDBJ whole genome shotgun (WGS) entry which is preliminary data.</text>
</comment>
<organism evidence="2 3">
    <name type="scientific">Mycena metata</name>
    <dbReference type="NCBI Taxonomy" id="1033252"/>
    <lineage>
        <taxon>Eukaryota</taxon>
        <taxon>Fungi</taxon>
        <taxon>Dikarya</taxon>
        <taxon>Basidiomycota</taxon>
        <taxon>Agaricomycotina</taxon>
        <taxon>Agaricomycetes</taxon>
        <taxon>Agaricomycetidae</taxon>
        <taxon>Agaricales</taxon>
        <taxon>Marasmiineae</taxon>
        <taxon>Mycenaceae</taxon>
        <taxon>Mycena</taxon>
    </lineage>
</organism>
<feature type="signal peptide" evidence="1">
    <location>
        <begin position="1"/>
        <end position="25"/>
    </location>
</feature>
<proteinExistence type="predicted"/>
<evidence type="ECO:0000313" key="2">
    <source>
        <dbReference type="EMBL" id="KAJ7757082.1"/>
    </source>
</evidence>
<dbReference type="Proteomes" id="UP001215598">
    <property type="component" value="Unassembled WGS sequence"/>
</dbReference>
<dbReference type="AlphaFoldDB" id="A0AAD7ND99"/>
<name>A0AAD7ND99_9AGAR</name>
<evidence type="ECO:0000313" key="3">
    <source>
        <dbReference type="Proteomes" id="UP001215598"/>
    </source>
</evidence>
<protein>
    <submittedName>
        <fullName evidence="2">Uncharacterized protein</fullName>
    </submittedName>
</protein>
<dbReference type="EMBL" id="JARKIB010000045">
    <property type="protein sequence ID" value="KAJ7757082.1"/>
    <property type="molecule type" value="Genomic_DNA"/>
</dbReference>
<sequence length="77" mass="8409">MSNARQLPVIPNFCIMFLSFLTAHGYPSARLGFESPGCYSEESRELEYSATLAGNTADAVTSTRLGRNPLQIITVQP</sequence>
<gene>
    <name evidence="2" type="ORF">B0H16DRAFT_678007</name>
</gene>
<feature type="chain" id="PRO_5042192998" evidence="1">
    <location>
        <begin position="26"/>
        <end position="77"/>
    </location>
</feature>
<reference evidence="2" key="1">
    <citation type="submission" date="2023-03" db="EMBL/GenBank/DDBJ databases">
        <title>Massive genome expansion in bonnet fungi (Mycena s.s.) driven by repeated elements and novel gene families across ecological guilds.</title>
        <authorList>
            <consortium name="Lawrence Berkeley National Laboratory"/>
            <person name="Harder C.B."/>
            <person name="Miyauchi S."/>
            <person name="Viragh M."/>
            <person name="Kuo A."/>
            <person name="Thoen E."/>
            <person name="Andreopoulos B."/>
            <person name="Lu D."/>
            <person name="Skrede I."/>
            <person name="Drula E."/>
            <person name="Henrissat B."/>
            <person name="Morin E."/>
            <person name="Kohler A."/>
            <person name="Barry K."/>
            <person name="LaButti K."/>
            <person name="Morin E."/>
            <person name="Salamov A."/>
            <person name="Lipzen A."/>
            <person name="Mereny Z."/>
            <person name="Hegedus B."/>
            <person name="Baldrian P."/>
            <person name="Stursova M."/>
            <person name="Weitz H."/>
            <person name="Taylor A."/>
            <person name="Grigoriev I.V."/>
            <person name="Nagy L.G."/>
            <person name="Martin F."/>
            <person name="Kauserud H."/>
        </authorList>
    </citation>
    <scope>NUCLEOTIDE SEQUENCE</scope>
    <source>
        <strain evidence="2">CBHHK182m</strain>
    </source>
</reference>
<evidence type="ECO:0000256" key="1">
    <source>
        <dbReference type="SAM" id="SignalP"/>
    </source>
</evidence>